<sequence length="222" mass="24520">MSTTRFALLFGDDIIVDALAIAAAFGDYAHTFCQLLASSLGPIITEVAFALDAYDVVYDITFPSDDVRYDGLASTEDPTPWVIELLDHVKHILAGQPSLKPYGLCFGRQIIAKAPSGASHARSRNKAYRYRFIVWRTDSEPHIVQVTLSLMRTSLRPKVVYDEGVAVLELTLALLPGISNQVRCACVAVYLSIYVPTRTLQGYFESTAPGLYMWMIHSADPV</sequence>
<proteinExistence type="predicted"/>
<organism evidence="1 2">
    <name type="scientific">Boletus reticuloceps</name>
    <dbReference type="NCBI Taxonomy" id="495285"/>
    <lineage>
        <taxon>Eukaryota</taxon>
        <taxon>Fungi</taxon>
        <taxon>Dikarya</taxon>
        <taxon>Basidiomycota</taxon>
        <taxon>Agaricomycotina</taxon>
        <taxon>Agaricomycetes</taxon>
        <taxon>Agaricomycetidae</taxon>
        <taxon>Boletales</taxon>
        <taxon>Boletineae</taxon>
        <taxon>Boletaceae</taxon>
        <taxon>Boletoideae</taxon>
        <taxon>Boletus</taxon>
    </lineage>
</organism>
<dbReference type="OrthoDB" id="2701209at2759"/>
<dbReference type="AlphaFoldDB" id="A0A8I3AAX9"/>
<reference evidence="1" key="1">
    <citation type="submission" date="2021-03" db="EMBL/GenBank/DDBJ databases">
        <title>Evolutionary innovations through gain and loss of genes in the ectomycorrhizal Boletales.</title>
        <authorList>
            <person name="Wu G."/>
            <person name="Miyauchi S."/>
            <person name="Morin E."/>
            <person name="Yang Z.-L."/>
            <person name="Xu J."/>
            <person name="Martin F.M."/>
        </authorList>
    </citation>
    <scope>NUCLEOTIDE SEQUENCE</scope>
    <source>
        <strain evidence="1">BR01</strain>
    </source>
</reference>
<accession>A0A8I3AAX9</accession>
<comment type="caution">
    <text evidence="1">The sequence shown here is derived from an EMBL/GenBank/DDBJ whole genome shotgun (WGS) entry which is preliminary data.</text>
</comment>
<protein>
    <submittedName>
        <fullName evidence="1">Uncharacterized protein</fullName>
    </submittedName>
</protein>
<keyword evidence="2" id="KW-1185">Reference proteome</keyword>
<evidence type="ECO:0000313" key="1">
    <source>
        <dbReference type="EMBL" id="KAG6376728.1"/>
    </source>
</evidence>
<gene>
    <name evidence="1" type="ORF">JVT61DRAFT_1746</name>
</gene>
<dbReference type="EMBL" id="JAGFBS010000011">
    <property type="protein sequence ID" value="KAG6376728.1"/>
    <property type="molecule type" value="Genomic_DNA"/>
</dbReference>
<evidence type="ECO:0000313" key="2">
    <source>
        <dbReference type="Proteomes" id="UP000683000"/>
    </source>
</evidence>
<name>A0A8I3AAX9_9AGAM</name>
<dbReference type="Proteomes" id="UP000683000">
    <property type="component" value="Unassembled WGS sequence"/>
</dbReference>